<dbReference type="Proteomes" id="UP000030759">
    <property type="component" value="Unassembled WGS sequence"/>
</dbReference>
<dbReference type="AlphaFoldDB" id="A0A061I4A4"/>
<name>A0A061I4A4_CRIGR</name>
<gene>
    <name evidence="1" type="ORF">H671_6g15719</name>
</gene>
<protein>
    <submittedName>
        <fullName evidence="1">Uncharacterized protein</fullName>
    </submittedName>
</protein>
<organism evidence="1 2">
    <name type="scientific">Cricetulus griseus</name>
    <name type="common">Chinese hamster</name>
    <name type="synonym">Cricetulus barabensis griseus</name>
    <dbReference type="NCBI Taxonomy" id="10029"/>
    <lineage>
        <taxon>Eukaryota</taxon>
        <taxon>Metazoa</taxon>
        <taxon>Chordata</taxon>
        <taxon>Craniata</taxon>
        <taxon>Vertebrata</taxon>
        <taxon>Euteleostomi</taxon>
        <taxon>Mammalia</taxon>
        <taxon>Eutheria</taxon>
        <taxon>Euarchontoglires</taxon>
        <taxon>Glires</taxon>
        <taxon>Rodentia</taxon>
        <taxon>Myomorpha</taxon>
        <taxon>Muroidea</taxon>
        <taxon>Cricetidae</taxon>
        <taxon>Cricetinae</taxon>
        <taxon>Cricetulus</taxon>
    </lineage>
</organism>
<evidence type="ECO:0000313" key="1">
    <source>
        <dbReference type="EMBL" id="ERE71492.1"/>
    </source>
</evidence>
<dbReference type="EMBL" id="KE680777">
    <property type="protein sequence ID" value="ERE71492.1"/>
    <property type="molecule type" value="Genomic_DNA"/>
</dbReference>
<reference evidence="2" key="1">
    <citation type="journal article" date="2013" name="Nat. Biotechnol.">
        <title>Chinese hamster genome sequenced from sorted chromosomes.</title>
        <authorList>
            <person name="Brinkrolf K."/>
            <person name="Rupp O."/>
            <person name="Laux H."/>
            <person name="Kollin F."/>
            <person name="Ernst W."/>
            <person name="Linke B."/>
            <person name="Kofler R."/>
            <person name="Romand S."/>
            <person name="Hesse F."/>
            <person name="Budach W.E."/>
            <person name="Galosy S."/>
            <person name="Muller D."/>
            <person name="Noll T."/>
            <person name="Wienberg J."/>
            <person name="Jostock T."/>
            <person name="Leonard M."/>
            <person name="Grillari J."/>
            <person name="Tauch A."/>
            <person name="Goesmann A."/>
            <person name="Helk B."/>
            <person name="Mott J.E."/>
            <person name="Puhler A."/>
            <person name="Borth N."/>
        </authorList>
    </citation>
    <scope>NUCLEOTIDE SEQUENCE [LARGE SCALE GENOMIC DNA]</scope>
    <source>
        <strain evidence="2">17A/GY</strain>
    </source>
</reference>
<evidence type="ECO:0000313" key="2">
    <source>
        <dbReference type="Proteomes" id="UP000030759"/>
    </source>
</evidence>
<accession>A0A061I4A4</accession>
<sequence length="171" mass="18851">MSLSRPGDPKSIITPTLAPQTSHRFWGTWSTPCHSRSVTQDSHTAIEKLSFNTYPEVYGDNSQELTSLIEFATAAGRPGGPLPGNIRRDRGGEMSKIGRRWGRLAWLPAMLAAGIWSGSADGKARRGLFSHQVPTKGSSFLSMSMSNVHSSYEFSQARLQASPHKRMLEYE</sequence>
<proteinExistence type="predicted"/>